<evidence type="ECO:0000313" key="3">
    <source>
        <dbReference type="Proteomes" id="UP000003240"/>
    </source>
</evidence>
<gene>
    <name evidence="2" type="ORF">ALO_17546</name>
</gene>
<comment type="caution">
    <text evidence="2">The sequence shown here is derived from an EMBL/GenBank/DDBJ whole genome shotgun (WGS) entry which is preliminary data.</text>
</comment>
<name>F7NN26_9FIRM</name>
<evidence type="ECO:0000313" key="2">
    <source>
        <dbReference type="EMBL" id="EGO62560.1"/>
    </source>
</evidence>
<keyword evidence="1" id="KW-1133">Transmembrane helix</keyword>
<dbReference type="AlphaFoldDB" id="F7NN26"/>
<feature type="transmembrane region" description="Helical" evidence="1">
    <location>
        <begin position="12"/>
        <end position="32"/>
    </location>
</feature>
<keyword evidence="1" id="KW-0812">Transmembrane</keyword>
<evidence type="ECO:0000256" key="1">
    <source>
        <dbReference type="SAM" id="Phobius"/>
    </source>
</evidence>
<dbReference type="RefSeq" id="WP_004098247.1">
    <property type="nucleotide sequence ID" value="NZ_AFGF01000198.1"/>
</dbReference>
<protein>
    <submittedName>
        <fullName evidence="2">Uncharacterized protein</fullName>
    </submittedName>
</protein>
<dbReference type="Proteomes" id="UP000003240">
    <property type="component" value="Unassembled WGS sequence"/>
</dbReference>
<dbReference type="EMBL" id="AFGF01000198">
    <property type="protein sequence ID" value="EGO62560.1"/>
    <property type="molecule type" value="Genomic_DNA"/>
</dbReference>
<organism evidence="2 3">
    <name type="scientific">Acetonema longum DSM 6540</name>
    <dbReference type="NCBI Taxonomy" id="1009370"/>
    <lineage>
        <taxon>Bacteria</taxon>
        <taxon>Bacillati</taxon>
        <taxon>Bacillota</taxon>
        <taxon>Negativicutes</taxon>
        <taxon>Acetonemataceae</taxon>
        <taxon>Acetonema</taxon>
    </lineage>
</organism>
<accession>F7NN26</accession>
<dbReference type="STRING" id="1009370.ALO_17546"/>
<reference evidence="2 3" key="1">
    <citation type="journal article" date="2011" name="EMBO J.">
        <title>Structural diversity of bacterial flagellar motors.</title>
        <authorList>
            <person name="Chen S."/>
            <person name="Beeby M."/>
            <person name="Murphy G.E."/>
            <person name="Leadbetter J.R."/>
            <person name="Hendrixson D.R."/>
            <person name="Briegel A."/>
            <person name="Li Z."/>
            <person name="Shi J."/>
            <person name="Tocheva E.I."/>
            <person name="Muller A."/>
            <person name="Dobro M.J."/>
            <person name="Jensen G.J."/>
        </authorList>
    </citation>
    <scope>NUCLEOTIDE SEQUENCE [LARGE SCALE GENOMIC DNA]</scope>
    <source>
        <strain evidence="2 3">DSM 6540</strain>
    </source>
</reference>
<keyword evidence="1" id="KW-0472">Membrane</keyword>
<sequence>MFHKLRLQLALINLGIIALLFLLLIGGSYFLATHEMTKRLEFMPPRVAADIISGKINGSQRGGLPPHLFYVKTDKMGTITKVSAVPAFEYEKLRFLVPEALKKVENKRIHQFRRK</sequence>
<proteinExistence type="predicted"/>
<keyword evidence="3" id="KW-1185">Reference proteome</keyword>